<sequence>HDVAPLQATPCETSIDRSTGTHQSSSAPPHHHRKRLQISINRKDEISPATINHQHREEDFAQTITINHRRVSIILRRELLHQNQPETAKTKIKNPKTEIGDQEPATQGKKHLHPPETKAGESRAEEASTSRKQGRRRWSFRCLYLPESKPNLTNRLHHTHPSHDRVVTPDAAPPMMSVHSPR</sequence>
<feature type="region of interest" description="Disordered" evidence="1">
    <location>
        <begin position="149"/>
        <end position="182"/>
    </location>
</feature>
<feature type="compositionally biased region" description="Basic and acidic residues" evidence="1">
    <location>
        <begin position="113"/>
        <end position="129"/>
    </location>
</feature>
<feature type="region of interest" description="Disordered" evidence="1">
    <location>
        <begin position="1"/>
        <end position="42"/>
    </location>
</feature>
<reference evidence="2 3" key="1">
    <citation type="submission" date="2021-05" db="EMBL/GenBank/DDBJ databases">
        <title>Genome Assembly of Synthetic Allotetraploid Brassica napus Reveals Homoeologous Exchanges between Subgenomes.</title>
        <authorList>
            <person name="Davis J.T."/>
        </authorList>
    </citation>
    <scope>NUCLEOTIDE SEQUENCE [LARGE SCALE GENOMIC DNA]</scope>
    <source>
        <strain evidence="3">cv. Da-Ae</strain>
        <tissue evidence="2">Seedling</tissue>
    </source>
</reference>
<dbReference type="Proteomes" id="UP000824890">
    <property type="component" value="Unassembled WGS sequence"/>
</dbReference>
<name>A0ABQ7XUS0_BRANA</name>
<evidence type="ECO:0000313" key="3">
    <source>
        <dbReference type="Proteomes" id="UP000824890"/>
    </source>
</evidence>
<feature type="region of interest" description="Disordered" evidence="1">
    <location>
        <begin position="82"/>
        <end position="137"/>
    </location>
</feature>
<gene>
    <name evidence="2" type="ORF">HID58_087976</name>
</gene>
<comment type="caution">
    <text evidence="2">The sequence shown here is derived from an EMBL/GenBank/DDBJ whole genome shotgun (WGS) entry which is preliminary data.</text>
</comment>
<organism evidence="2 3">
    <name type="scientific">Brassica napus</name>
    <name type="common">Rape</name>
    <dbReference type="NCBI Taxonomy" id="3708"/>
    <lineage>
        <taxon>Eukaryota</taxon>
        <taxon>Viridiplantae</taxon>
        <taxon>Streptophyta</taxon>
        <taxon>Embryophyta</taxon>
        <taxon>Tracheophyta</taxon>
        <taxon>Spermatophyta</taxon>
        <taxon>Magnoliopsida</taxon>
        <taxon>eudicotyledons</taxon>
        <taxon>Gunneridae</taxon>
        <taxon>Pentapetalae</taxon>
        <taxon>rosids</taxon>
        <taxon>malvids</taxon>
        <taxon>Brassicales</taxon>
        <taxon>Brassicaceae</taxon>
        <taxon>Brassiceae</taxon>
        <taxon>Brassica</taxon>
    </lineage>
</organism>
<keyword evidence="3" id="KW-1185">Reference proteome</keyword>
<feature type="non-terminal residue" evidence="2">
    <location>
        <position position="1"/>
    </location>
</feature>
<evidence type="ECO:0000313" key="2">
    <source>
        <dbReference type="EMBL" id="KAH0859715.1"/>
    </source>
</evidence>
<feature type="compositionally biased region" description="Polar residues" evidence="1">
    <location>
        <begin position="10"/>
        <end position="27"/>
    </location>
</feature>
<evidence type="ECO:0000256" key="1">
    <source>
        <dbReference type="SAM" id="MobiDB-lite"/>
    </source>
</evidence>
<protein>
    <submittedName>
        <fullName evidence="2">Uncharacterized protein</fullName>
    </submittedName>
</protein>
<proteinExistence type="predicted"/>
<dbReference type="EMBL" id="JAGKQM010000019">
    <property type="protein sequence ID" value="KAH0859715.1"/>
    <property type="molecule type" value="Genomic_DNA"/>
</dbReference>
<accession>A0ABQ7XUS0</accession>